<sequence length="305" mass="33408">MAEAGAREGRRGRRKELGGRARALALFGEAAPSRNYTYHEFNNLAGTLTGGPKAFPYAFTVRRRRVNFSDSELLPEPRRPRGPFACLHGGGARSTRPAHGGPVDRDTGKVVRRPVSRLNLDVDLKCCLGCSARFSSGADRSTKTSVSGPWCPARRGHCESLLRLAKVSAASSRGRAISRTGDSLGKIAVYQRAAVSKPKLSMRLLWYLPTELCSFEGIEAYRPLLEEIEKTSLGYTLLSYPAEASRCGLCELRGSIARGGRRDLCPRQLRLGEPDRSARGAHRWTGPVLVQKVRRGCECGKEDLP</sequence>
<reference evidence="2" key="1">
    <citation type="submission" date="2023-07" db="EMBL/GenBank/DDBJ databases">
        <title>Chromosome-level Genome Assembly of Striped Snakehead (Channa striata).</title>
        <authorList>
            <person name="Liu H."/>
        </authorList>
    </citation>
    <scope>NUCLEOTIDE SEQUENCE</scope>
    <source>
        <strain evidence="2">Gz</strain>
        <tissue evidence="2">Muscle</tissue>
    </source>
</reference>
<accession>A0AA88LIT0</accession>
<evidence type="ECO:0000313" key="3">
    <source>
        <dbReference type="Proteomes" id="UP001187415"/>
    </source>
</evidence>
<evidence type="ECO:0000256" key="1">
    <source>
        <dbReference type="SAM" id="MobiDB-lite"/>
    </source>
</evidence>
<feature type="region of interest" description="Disordered" evidence="1">
    <location>
        <begin position="89"/>
        <end position="108"/>
    </location>
</feature>
<dbReference type="EMBL" id="JAUPFM010000089">
    <property type="protein sequence ID" value="KAK2813518.1"/>
    <property type="molecule type" value="Genomic_DNA"/>
</dbReference>
<organism evidence="2 3">
    <name type="scientific">Channa striata</name>
    <name type="common">Snakehead murrel</name>
    <name type="synonym">Ophicephalus striatus</name>
    <dbReference type="NCBI Taxonomy" id="64152"/>
    <lineage>
        <taxon>Eukaryota</taxon>
        <taxon>Metazoa</taxon>
        <taxon>Chordata</taxon>
        <taxon>Craniata</taxon>
        <taxon>Vertebrata</taxon>
        <taxon>Euteleostomi</taxon>
        <taxon>Actinopterygii</taxon>
        <taxon>Neopterygii</taxon>
        <taxon>Teleostei</taxon>
        <taxon>Neoteleostei</taxon>
        <taxon>Acanthomorphata</taxon>
        <taxon>Anabantaria</taxon>
        <taxon>Anabantiformes</taxon>
        <taxon>Channoidei</taxon>
        <taxon>Channidae</taxon>
        <taxon>Channa</taxon>
    </lineage>
</organism>
<dbReference type="Proteomes" id="UP001187415">
    <property type="component" value="Unassembled WGS sequence"/>
</dbReference>
<keyword evidence="3" id="KW-1185">Reference proteome</keyword>
<protein>
    <submittedName>
        <fullName evidence="2">Uncharacterized protein</fullName>
    </submittedName>
</protein>
<gene>
    <name evidence="2" type="ORF">Q5P01_000802</name>
</gene>
<proteinExistence type="predicted"/>
<comment type="caution">
    <text evidence="2">The sequence shown here is derived from an EMBL/GenBank/DDBJ whole genome shotgun (WGS) entry which is preliminary data.</text>
</comment>
<name>A0AA88LIT0_CHASR</name>
<dbReference type="AlphaFoldDB" id="A0AA88LIT0"/>
<evidence type="ECO:0000313" key="2">
    <source>
        <dbReference type="EMBL" id="KAK2813518.1"/>
    </source>
</evidence>